<dbReference type="SUPFAM" id="SSF46785">
    <property type="entry name" value="Winged helix' DNA-binding domain"/>
    <property type="match status" value="1"/>
</dbReference>
<dbReference type="SMART" id="SM00345">
    <property type="entry name" value="HTH_GNTR"/>
    <property type="match status" value="2"/>
</dbReference>
<evidence type="ECO:0000256" key="2">
    <source>
        <dbReference type="ARBA" id="ARBA00023125"/>
    </source>
</evidence>
<dbReference type="Proteomes" id="UP000246744">
    <property type="component" value="Unassembled WGS sequence"/>
</dbReference>
<dbReference type="EMBL" id="QGTS01000001">
    <property type="protein sequence ID" value="PWW12493.1"/>
    <property type="molecule type" value="Genomic_DNA"/>
</dbReference>
<comment type="caution">
    <text evidence="5">The sequence shown here is derived from an EMBL/GenBank/DDBJ whole genome shotgun (WGS) entry which is preliminary data.</text>
</comment>
<evidence type="ECO:0000256" key="1">
    <source>
        <dbReference type="ARBA" id="ARBA00023015"/>
    </source>
</evidence>
<keyword evidence="1" id="KW-0805">Transcription regulation</keyword>
<feature type="domain" description="HTH gntR-type" evidence="4">
    <location>
        <begin position="4"/>
        <end position="71"/>
    </location>
</feature>
<dbReference type="GO" id="GO:0003700">
    <property type="term" value="F:DNA-binding transcription factor activity"/>
    <property type="evidence" value="ECO:0007669"/>
    <property type="project" value="InterPro"/>
</dbReference>
<dbReference type="PANTHER" id="PTHR43537">
    <property type="entry name" value="TRANSCRIPTIONAL REGULATOR, GNTR FAMILY"/>
    <property type="match status" value="1"/>
</dbReference>
<reference evidence="5 6" key="1">
    <citation type="submission" date="2018-05" db="EMBL/GenBank/DDBJ databases">
        <title>Genomic Encyclopedia of Type Strains, Phase IV (KMG-IV): sequencing the most valuable type-strain genomes for metagenomic binning, comparative biology and taxonomic classification.</title>
        <authorList>
            <person name="Goeker M."/>
        </authorList>
    </citation>
    <scope>NUCLEOTIDE SEQUENCE [LARGE SCALE GENOMIC DNA]</scope>
    <source>
        <strain evidence="5 6">DSM 19579</strain>
    </source>
</reference>
<dbReference type="InterPro" id="IPR008920">
    <property type="entry name" value="TF_FadR/GntR_C"/>
</dbReference>
<name>A0A317Q788_9ENTR</name>
<evidence type="ECO:0000256" key="3">
    <source>
        <dbReference type="ARBA" id="ARBA00023163"/>
    </source>
</evidence>
<gene>
    <name evidence="5" type="ORF">DES37_10156</name>
</gene>
<dbReference type="SMART" id="SM00895">
    <property type="entry name" value="FCD"/>
    <property type="match status" value="1"/>
</dbReference>
<protein>
    <submittedName>
        <fullName evidence="5">DNA-binding GntR family transcriptional regulator</fullName>
    </submittedName>
</protein>
<dbReference type="AlphaFoldDB" id="A0A317Q788"/>
<organism evidence="5 6">
    <name type="scientific">Mangrovibacter plantisponsor</name>
    <dbReference type="NCBI Taxonomy" id="451513"/>
    <lineage>
        <taxon>Bacteria</taxon>
        <taxon>Pseudomonadati</taxon>
        <taxon>Pseudomonadota</taxon>
        <taxon>Gammaproteobacteria</taxon>
        <taxon>Enterobacterales</taxon>
        <taxon>Enterobacteriaceae</taxon>
        <taxon>Mangrovibacter</taxon>
    </lineage>
</organism>
<keyword evidence="2 5" id="KW-0238">DNA-binding</keyword>
<dbReference type="Pfam" id="PF00392">
    <property type="entry name" value="GntR"/>
    <property type="match status" value="1"/>
</dbReference>
<keyword evidence="3" id="KW-0804">Transcription</keyword>
<dbReference type="InterPro" id="IPR011711">
    <property type="entry name" value="GntR_C"/>
</dbReference>
<proteinExistence type="predicted"/>
<dbReference type="Gene3D" id="1.20.120.530">
    <property type="entry name" value="GntR ligand-binding domain-like"/>
    <property type="match status" value="1"/>
</dbReference>
<evidence type="ECO:0000313" key="6">
    <source>
        <dbReference type="Proteomes" id="UP000246744"/>
    </source>
</evidence>
<sequence>MKISALTERISQKVMGLIDAGDITLGSHLSVPKLAEIFDVSRSPVREALVYLEQKGVLQQKPNRGFFVKDDYTPQADTKQELSEELDLPEYYQLAEDWLRDEIESEVTELFLMKRYNLTKSQLSTVLARGISEGWVERKQGYGWRFLPVAKTKTALEQIFSFRMVIEPMAILEPTFNAPQEKINEIRRELEMLLESGIERLSPTQLQLAGYRFHETIIAFSNNPFFEISLRNVNRMRRLMDYRIMDDRNRYYAEVKDHMRILALIESGQRIEASYTMKQHLSVALDNKKMRRISAES</sequence>
<dbReference type="InterPro" id="IPR000524">
    <property type="entry name" value="Tscrpt_reg_HTH_GntR"/>
</dbReference>
<dbReference type="CDD" id="cd07377">
    <property type="entry name" value="WHTH_GntR"/>
    <property type="match status" value="1"/>
</dbReference>
<dbReference type="Pfam" id="PF07729">
    <property type="entry name" value="FCD"/>
    <property type="match status" value="1"/>
</dbReference>
<dbReference type="InterPro" id="IPR036390">
    <property type="entry name" value="WH_DNA-bd_sf"/>
</dbReference>
<dbReference type="PANTHER" id="PTHR43537:SF51">
    <property type="entry name" value="HTH-TYPE TRANSCRIPTIONAL REGULATOR LGOR-RELATED"/>
    <property type="match status" value="1"/>
</dbReference>
<dbReference type="RefSeq" id="WP_110024443.1">
    <property type="nucleotide sequence ID" value="NZ_QGTS01000001.1"/>
</dbReference>
<dbReference type="PROSITE" id="PS50949">
    <property type="entry name" value="HTH_GNTR"/>
    <property type="match status" value="1"/>
</dbReference>
<dbReference type="OrthoDB" id="7005926at2"/>
<dbReference type="GO" id="GO:0003677">
    <property type="term" value="F:DNA binding"/>
    <property type="evidence" value="ECO:0007669"/>
    <property type="project" value="UniProtKB-KW"/>
</dbReference>
<keyword evidence="6" id="KW-1185">Reference proteome</keyword>
<dbReference type="InterPro" id="IPR036388">
    <property type="entry name" value="WH-like_DNA-bd_sf"/>
</dbReference>
<evidence type="ECO:0000259" key="4">
    <source>
        <dbReference type="PROSITE" id="PS50949"/>
    </source>
</evidence>
<accession>A0A317Q788</accession>
<evidence type="ECO:0000313" key="5">
    <source>
        <dbReference type="EMBL" id="PWW12493.1"/>
    </source>
</evidence>
<dbReference type="SUPFAM" id="SSF48008">
    <property type="entry name" value="GntR ligand-binding domain-like"/>
    <property type="match status" value="1"/>
</dbReference>
<dbReference type="Gene3D" id="1.10.10.10">
    <property type="entry name" value="Winged helix-like DNA-binding domain superfamily/Winged helix DNA-binding domain"/>
    <property type="match status" value="1"/>
</dbReference>